<comment type="subcellular location">
    <subcellularLocation>
        <location evidence="3">Cytoplasm</location>
        <location evidence="3">Cell cortex</location>
    </subcellularLocation>
    <subcellularLocation>
        <location evidence="1">Cytoplasm</location>
        <location evidence="1">Cytoskeleton</location>
        <location evidence="1">Microtubule organizing center</location>
        <location evidence="1">Centrosome</location>
        <location evidence="1">Centriole</location>
    </subcellularLocation>
    <subcellularLocation>
        <location evidence="2">Cytoplasm</location>
        <location evidence="2">Cytoskeleton</location>
        <location evidence="2">Spindle</location>
    </subcellularLocation>
</comment>
<evidence type="ECO:0000313" key="17">
    <source>
        <dbReference type="EMBL" id="CAL1528730.1"/>
    </source>
</evidence>
<name>A0AAV2H6E0_LYMST</name>
<dbReference type="PROSITE" id="PS50245">
    <property type="entry name" value="CAP_GLY_2"/>
    <property type="match status" value="1"/>
</dbReference>
<evidence type="ECO:0000256" key="15">
    <source>
        <dbReference type="SAM" id="MobiDB-lite"/>
    </source>
</evidence>
<evidence type="ECO:0000256" key="10">
    <source>
        <dbReference type="ARBA" id="ARBA00023017"/>
    </source>
</evidence>
<evidence type="ECO:0000256" key="6">
    <source>
        <dbReference type="ARBA" id="ARBA00022490"/>
    </source>
</evidence>
<dbReference type="GO" id="GO:0007097">
    <property type="term" value="P:nuclear migration"/>
    <property type="evidence" value="ECO:0007669"/>
    <property type="project" value="TreeGrafter"/>
</dbReference>
<dbReference type="SMART" id="SM01052">
    <property type="entry name" value="CAP_GLY"/>
    <property type="match status" value="1"/>
</dbReference>
<dbReference type="Proteomes" id="UP001497497">
    <property type="component" value="Unassembled WGS sequence"/>
</dbReference>
<evidence type="ECO:0000256" key="2">
    <source>
        <dbReference type="ARBA" id="ARBA00004186"/>
    </source>
</evidence>
<feature type="domain" description="CAP-Gly" evidence="16">
    <location>
        <begin position="57"/>
        <end position="99"/>
    </location>
</feature>
<dbReference type="SUPFAM" id="SSF74924">
    <property type="entry name" value="Cap-Gly domain"/>
    <property type="match status" value="1"/>
</dbReference>
<proteinExistence type="inferred from homology"/>
<dbReference type="GO" id="GO:0005874">
    <property type="term" value="C:microtubule"/>
    <property type="evidence" value="ECO:0007669"/>
    <property type="project" value="UniProtKB-KW"/>
</dbReference>
<dbReference type="PANTHER" id="PTHR18916">
    <property type="entry name" value="DYNACTIN 1-RELATED MICROTUBULE-BINDING"/>
    <property type="match status" value="1"/>
</dbReference>
<keyword evidence="9" id="KW-0498">Mitosis</keyword>
<protein>
    <recommendedName>
        <fullName evidence="5">Dynactin subunit 1</fullName>
    </recommendedName>
</protein>
<evidence type="ECO:0000256" key="12">
    <source>
        <dbReference type="ARBA" id="ARBA00023212"/>
    </source>
</evidence>
<evidence type="ECO:0000256" key="8">
    <source>
        <dbReference type="ARBA" id="ARBA00022701"/>
    </source>
</evidence>
<dbReference type="InterPro" id="IPR036859">
    <property type="entry name" value="CAP-Gly_dom_sf"/>
</dbReference>
<evidence type="ECO:0000256" key="3">
    <source>
        <dbReference type="ARBA" id="ARBA00004544"/>
    </source>
</evidence>
<feature type="compositionally biased region" description="Basic and acidic residues" evidence="15">
    <location>
        <begin position="198"/>
        <end position="209"/>
    </location>
</feature>
<evidence type="ECO:0000256" key="11">
    <source>
        <dbReference type="ARBA" id="ARBA00023054"/>
    </source>
</evidence>
<feature type="compositionally biased region" description="Polar residues" evidence="15">
    <location>
        <begin position="133"/>
        <end position="143"/>
    </location>
</feature>
<keyword evidence="6" id="KW-0963">Cytoplasm</keyword>
<dbReference type="EMBL" id="CAXITT010000037">
    <property type="protein sequence ID" value="CAL1528730.1"/>
    <property type="molecule type" value="Genomic_DNA"/>
</dbReference>
<accession>A0AAV2H6E0</accession>
<dbReference type="Pfam" id="PF12455">
    <property type="entry name" value="Dynactin"/>
    <property type="match status" value="1"/>
</dbReference>
<dbReference type="GO" id="GO:0051301">
    <property type="term" value="P:cell division"/>
    <property type="evidence" value="ECO:0007669"/>
    <property type="project" value="UniProtKB-KW"/>
</dbReference>
<evidence type="ECO:0000256" key="13">
    <source>
        <dbReference type="ARBA" id="ARBA00023306"/>
    </source>
</evidence>
<dbReference type="Gene3D" id="2.30.30.190">
    <property type="entry name" value="CAP Gly-rich-like domain"/>
    <property type="match status" value="1"/>
</dbReference>
<keyword evidence="8" id="KW-0493">Microtubule</keyword>
<evidence type="ECO:0000256" key="9">
    <source>
        <dbReference type="ARBA" id="ARBA00022776"/>
    </source>
</evidence>
<reference evidence="17 18" key="1">
    <citation type="submission" date="2024-04" db="EMBL/GenBank/DDBJ databases">
        <authorList>
            <consortium name="Genoscope - CEA"/>
            <person name="William W."/>
        </authorList>
    </citation>
    <scope>NUCLEOTIDE SEQUENCE [LARGE SCALE GENOMIC DNA]</scope>
</reference>
<dbReference type="PROSITE" id="PS00845">
    <property type="entry name" value="CAP_GLY_1"/>
    <property type="match status" value="1"/>
</dbReference>
<dbReference type="GO" id="GO:0005814">
    <property type="term" value="C:centriole"/>
    <property type="evidence" value="ECO:0007669"/>
    <property type="project" value="UniProtKB-SubCell"/>
</dbReference>
<keyword evidence="13" id="KW-0131">Cell cycle</keyword>
<feature type="region of interest" description="Disordered" evidence="15">
    <location>
        <begin position="107"/>
        <end position="233"/>
    </location>
</feature>
<comment type="caution">
    <text evidence="17">The sequence shown here is derived from an EMBL/GenBank/DDBJ whole genome shotgun (WGS) entry which is preliminary data.</text>
</comment>
<dbReference type="GO" id="GO:0000132">
    <property type="term" value="P:establishment of mitotic spindle orientation"/>
    <property type="evidence" value="ECO:0007669"/>
    <property type="project" value="TreeGrafter"/>
</dbReference>
<feature type="coiled-coil region" evidence="14">
    <location>
        <begin position="270"/>
        <end position="597"/>
    </location>
</feature>
<comment type="similarity">
    <text evidence="4">Belongs to the dynactin 150 kDa subunit family.</text>
</comment>
<dbReference type="GO" id="GO:0000922">
    <property type="term" value="C:spindle pole"/>
    <property type="evidence" value="ECO:0007669"/>
    <property type="project" value="TreeGrafter"/>
</dbReference>
<evidence type="ECO:0000259" key="16">
    <source>
        <dbReference type="PROSITE" id="PS50245"/>
    </source>
</evidence>
<dbReference type="Pfam" id="PF01302">
    <property type="entry name" value="CAP_GLY"/>
    <property type="match status" value="1"/>
</dbReference>
<keyword evidence="7" id="KW-0132">Cell division</keyword>
<evidence type="ECO:0000256" key="4">
    <source>
        <dbReference type="ARBA" id="ARBA00011010"/>
    </source>
</evidence>
<keyword evidence="12" id="KW-0206">Cytoskeleton</keyword>
<keyword evidence="11 14" id="KW-0175">Coiled coil</keyword>
<dbReference type="PANTHER" id="PTHR18916:SF6">
    <property type="entry name" value="DYNACTIN SUBUNIT 1"/>
    <property type="match status" value="1"/>
</dbReference>
<evidence type="ECO:0000256" key="7">
    <source>
        <dbReference type="ARBA" id="ARBA00022618"/>
    </source>
</evidence>
<feature type="compositionally biased region" description="Low complexity" evidence="15">
    <location>
        <begin position="218"/>
        <end position="229"/>
    </location>
</feature>
<feature type="coiled-coil region" evidence="14">
    <location>
        <begin position="1000"/>
        <end position="1112"/>
    </location>
</feature>
<dbReference type="GO" id="GO:0000776">
    <property type="term" value="C:kinetochore"/>
    <property type="evidence" value="ECO:0007669"/>
    <property type="project" value="TreeGrafter"/>
</dbReference>
<keyword evidence="10" id="KW-0243">Dynein</keyword>
<keyword evidence="18" id="KW-1185">Reference proteome</keyword>
<evidence type="ECO:0000313" key="18">
    <source>
        <dbReference type="Proteomes" id="UP001497497"/>
    </source>
</evidence>
<gene>
    <name evidence="17" type="ORF">GSLYS_00002900001</name>
</gene>
<dbReference type="GO" id="GO:0030286">
    <property type="term" value="C:dynein complex"/>
    <property type="evidence" value="ECO:0007669"/>
    <property type="project" value="UniProtKB-KW"/>
</dbReference>
<dbReference type="GO" id="GO:0030424">
    <property type="term" value="C:axon"/>
    <property type="evidence" value="ECO:0007669"/>
    <property type="project" value="TreeGrafter"/>
</dbReference>
<evidence type="ECO:0000256" key="14">
    <source>
        <dbReference type="SAM" id="Coils"/>
    </source>
</evidence>
<sequence>MFMYYFLMLFFLYIKKIIILIFQDATMTSAAPLPPIKLGTRVEVIGKGVIGTVAYIGTTVFSQGKWVGVVLDEPKGKNNGTVQGKTYFTCPDDYGIFVRQSQITPLEDQEPVKEPSPPSVAATPRPSALRPPASNNRPVSTPATAGKRSGLRPPGSMTKSTESLGGDTPAQVAPEAKPKVPPEVAATPASKLTRLPRGSKELAPADDKANGTGQEQTGAAAGAAAVAAASQMKASVENLAIPSPHASQMNLSQLSAMSSSQSSIDERLTNVQQQQEIEGLRLEVKDLNEKLETLKIKRAEDKSKLKEFEKTKIQLQQLQEYKSKMQETHADLQRQLQQSKKELTEVQQEFESYKEEMADVTETVEMATLDKEMAEEKAESLQSELDSMKEKAEELTLDLELIRNEISEKGTDGVAATFELKQMEQQNERMKDALVKLRDMLNSEKQDHQRSEKMVEKLESELSVLRKEKERLGNQVAVYEKELIDLKEQVDAALGAEEMVEQLTERNLKLEDDIREILEEKNDLEALNDMNEELQENAKATELELREDVDMKNIKLLELQRKLDGTQETFAEYDKTLNKFRELVANLQDQLRSKQQESETKVETPTVELMDFKTKFAETKAYAKTIDMELRRLDVHQANSHIKMLLSFMPEAFMGRGGDHDAICVLLMIPRIINKAELLASQVKDKYEVADKIERDHVLKNHKAEQCSFAHHLNLLLNILHGTMKQYESALNSCSTDLFLKIGTLLPEMSAHEKSVDYFIDLLRKDQLDETVSVDLLEKSISFFQQLYNVHLSHERVDCTHMMSSDVRIVLSACDAISTEITRLKILLLPGQEQSNFSILLKDLETCNNDTRTCARKIKRRLPQEGSAAANPLKFGKEIQDLLIDCRKHISNVARLLKMVATGATQQAAIMTGGKLWELEKLIDREGLLPKKMEELAQEAAHEVYSKENTDAYESLRLSFGIVVGTVNKLANAMENGEYDFDGTHEKKKQAPLKQRAEAIKSQASDIEAVKQKVDLKEDEIKELKKQLKLKQEEMSEQQIRIGLVEKKLENKHKENEDELNKLQRKLDDVALTLKKKEKEFEEAYDALQMDIDTLEQEKTELKERLRVLSKNTLLQNMSRQSSGQGAALGPNTNLTGVSGTQESPLLAQQVVALRDALQYNKQELIRLKAERMKKQMASLPPLNVPKKPTGLASTTGAVVIGDVPDGSKTDLSKLLKRTKDLLSSANNLSACPRIVDISSRKPGSTPVTDNAGPMKQLINRTAELTTLDKYTQELQVQITTLLAANRTGGQVRTDFSTFPTPQFAKMLHEKTSNSVKIGSIQIPVSSGKGAVIPINIQPDQFRHIHQKLIM</sequence>
<dbReference type="InterPro" id="IPR000938">
    <property type="entry name" value="CAP-Gly_domain"/>
</dbReference>
<evidence type="ECO:0000256" key="1">
    <source>
        <dbReference type="ARBA" id="ARBA00004114"/>
    </source>
</evidence>
<evidence type="ECO:0000256" key="5">
    <source>
        <dbReference type="ARBA" id="ARBA00016574"/>
    </source>
</evidence>
<organism evidence="17 18">
    <name type="scientific">Lymnaea stagnalis</name>
    <name type="common">Great pond snail</name>
    <name type="synonym">Helix stagnalis</name>
    <dbReference type="NCBI Taxonomy" id="6523"/>
    <lineage>
        <taxon>Eukaryota</taxon>
        <taxon>Metazoa</taxon>
        <taxon>Spiralia</taxon>
        <taxon>Lophotrochozoa</taxon>
        <taxon>Mollusca</taxon>
        <taxon>Gastropoda</taxon>
        <taxon>Heterobranchia</taxon>
        <taxon>Euthyneura</taxon>
        <taxon>Panpulmonata</taxon>
        <taxon>Hygrophila</taxon>
        <taxon>Lymnaeoidea</taxon>
        <taxon>Lymnaeidae</taxon>
        <taxon>Lymnaea</taxon>
    </lineage>
</organism>
<dbReference type="InterPro" id="IPR022157">
    <property type="entry name" value="Dynactin"/>
</dbReference>